<dbReference type="Proteomes" id="UP001233999">
    <property type="component" value="Unassembled WGS sequence"/>
</dbReference>
<evidence type="ECO:0000313" key="1">
    <source>
        <dbReference type="EMBL" id="KAJ9587187.1"/>
    </source>
</evidence>
<feature type="non-terminal residue" evidence="1">
    <location>
        <position position="1"/>
    </location>
</feature>
<protein>
    <submittedName>
        <fullName evidence="1">Uncharacterized protein</fullName>
    </submittedName>
</protein>
<name>A0AAD8EEU8_DIPPU</name>
<reference evidence="1" key="2">
    <citation type="submission" date="2023-05" db="EMBL/GenBank/DDBJ databases">
        <authorList>
            <person name="Fouks B."/>
        </authorList>
    </citation>
    <scope>NUCLEOTIDE SEQUENCE</scope>
    <source>
        <strain evidence="1">Stay&amp;Tobe</strain>
        <tissue evidence="1">Testes</tissue>
    </source>
</reference>
<reference evidence="1" key="1">
    <citation type="journal article" date="2023" name="IScience">
        <title>Live-bearing cockroach genome reveals convergent evolutionary mechanisms linked to viviparity in insects and beyond.</title>
        <authorList>
            <person name="Fouks B."/>
            <person name="Harrison M.C."/>
            <person name="Mikhailova A.A."/>
            <person name="Marchal E."/>
            <person name="English S."/>
            <person name="Carruthers M."/>
            <person name="Jennings E.C."/>
            <person name="Chiamaka E.L."/>
            <person name="Frigard R.A."/>
            <person name="Pippel M."/>
            <person name="Attardo G.M."/>
            <person name="Benoit J.B."/>
            <person name="Bornberg-Bauer E."/>
            <person name="Tobe S.S."/>
        </authorList>
    </citation>
    <scope>NUCLEOTIDE SEQUENCE</scope>
    <source>
        <strain evidence="1">Stay&amp;Tobe</strain>
    </source>
</reference>
<feature type="non-terminal residue" evidence="1">
    <location>
        <position position="102"/>
    </location>
</feature>
<comment type="caution">
    <text evidence="1">The sequence shown here is derived from an EMBL/GenBank/DDBJ whole genome shotgun (WGS) entry which is preliminary data.</text>
</comment>
<sequence>SENGRDFGDVTSYSGRLEHCREVTLRSQNSSIVHVGHKCWWLYVVAELISPRPSTASCSTLLQKSRKSYYRHSTRNTMLWIWLLSWKSLPSWKELSSRRKPL</sequence>
<dbReference type="EMBL" id="JASPKZ010006468">
    <property type="protein sequence ID" value="KAJ9587187.1"/>
    <property type="molecule type" value="Genomic_DNA"/>
</dbReference>
<evidence type="ECO:0000313" key="2">
    <source>
        <dbReference type="Proteomes" id="UP001233999"/>
    </source>
</evidence>
<gene>
    <name evidence="1" type="ORF">L9F63_019267</name>
</gene>
<organism evidence="1 2">
    <name type="scientific">Diploptera punctata</name>
    <name type="common">Pacific beetle cockroach</name>
    <dbReference type="NCBI Taxonomy" id="6984"/>
    <lineage>
        <taxon>Eukaryota</taxon>
        <taxon>Metazoa</taxon>
        <taxon>Ecdysozoa</taxon>
        <taxon>Arthropoda</taxon>
        <taxon>Hexapoda</taxon>
        <taxon>Insecta</taxon>
        <taxon>Pterygota</taxon>
        <taxon>Neoptera</taxon>
        <taxon>Polyneoptera</taxon>
        <taxon>Dictyoptera</taxon>
        <taxon>Blattodea</taxon>
        <taxon>Blaberoidea</taxon>
        <taxon>Blaberidae</taxon>
        <taxon>Diplopterinae</taxon>
        <taxon>Diploptera</taxon>
    </lineage>
</organism>
<accession>A0AAD8EEU8</accession>
<dbReference type="AlphaFoldDB" id="A0AAD8EEU8"/>
<keyword evidence="2" id="KW-1185">Reference proteome</keyword>
<proteinExistence type="predicted"/>